<comment type="caution">
    <text evidence="2">The sequence shown here is derived from an EMBL/GenBank/DDBJ whole genome shotgun (WGS) entry which is preliminary data.</text>
</comment>
<gene>
    <name evidence="2" type="ORF">HNP98_004214</name>
</gene>
<dbReference type="EMBL" id="JABSNP010000032">
    <property type="protein sequence ID" value="NRT21367.1"/>
    <property type="molecule type" value="Genomic_DNA"/>
</dbReference>
<organism evidence="2 3">
    <name type="scientific">Hymenobacter caeli</name>
    <dbReference type="NCBI Taxonomy" id="2735894"/>
    <lineage>
        <taxon>Bacteria</taxon>
        <taxon>Pseudomonadati</taxon>
        <taxon>Bacteroidota</taxon>
        <taxon>Cytophagia</taxon>
        <taxon>Cytophagales</taxon>
        <taxon>Hymenobacteraceae</taxon>
        <taxon>Hymenobacter</taxon>
    </lineage>
</organism>
<name>A0ABX2FWK5_9BACT</name>
<evidence type="ECO:0000313" key="2">
    <source>
        <dbReference type="EMBL" id="NRT21367.1"/>
    </source>
</evidence>
<dbReference type="Proteomes" id="UP000779507">
    <property type="component" value="Unassembled WGS sequence"/>
</dbReference>
<evidence type="ECO:0000313" key="3">
    <source>
        <dbReference type="Proteomes" id="UP000779507"/>
    </source>
</evidence>
<feature type="region of interest" description="Disordered" evidence="1">
    <location>
        <begin position="40"/>
        <end position="69"/>
    </location>
</feature>
<keyword evidence="3" id="KW-1185">Reference proteome</keyword>
<sequence length="69" mass="7268">MRFGWIAPFVPDARGVRWAFGLLLLPAVWLAKGGSTPGPAAPVAVRTEASTSAAPRYAQPAPDSVRTVH</sequence>
<proteinExistence type="predicted"/>
<evidence type="ECO:0000256" key="1">
    <source>
        <dbReference type="SAM" id="MobiDB-lite"/>
    </source>
</evidence>
<dbReference type="RefSeq" id="WP_173812115.1">
    <property type="nucleotide sequence ID" value="NZ_JABSNP010000032.1"/>
</dbReference>
<protein>
    <submittedName>
        <fullName evidence="2">Uncharacterized protein</fullName>
    </submittedName>
</protein>
<accession>A0ABX2FWK5</accession>
<reference evidence="2 3" key="1">
    <citation type="submission" date="2020-05" db="EMBL/GenBank/DDBJ databases">
        <title>Genomic Encyclopedia of Type Strains, Phase IV (KMG-V): Genome sequencing to study the core and pangenomes of soil and plant-associated prokaryotes.</title>
        <authorList>
            <person name="Whitman W."/>
        </authorList>
    </citation>
    <scope>NUCLEOTIDE SEQUENCE [LARGE SCALE GENOMIC DNA]</scope>
    <source>
        <strain evidence="2 3">9A</strain>
    </source>
</reference>